<dbReference type="GO" id="GO:0009231">
    <property type="term" value="P:riboflavin biosynthetic process"/>
    <property type="evidence" value="ECO:0007669"/>
    <property type="project" value="InterPro"/>
</dbReference>
<dbReference type="FunFam" id="3.40.50.620:FF:000021">
    <property type="entry name" value="Riboflavin biosynthesis protein"/>
    <property type="match status" value="1"/>
</dbReference>
<comment type="function">
    <text evidence="1">Catalyzes the phosphorylation of riboflavin to FMN followed by the adenylation of FMN to FAD.</text>
</comment>
<evidence type="ECO:0000259" key="16">
    <source>
        <dbReference type="SMART" id="SM00904"/>
    </source>
</evidence>
<dbReference type="SUPFAM" id="SSF52374">
    <property type="entry name" value="Nucleotidylyl transferase"/>
    <property type="match status" value="1"/>
</dbReference>
<keyword evidence="11 15" id="KW-0067">ATP-binding</keyword>
<comment type="caution">
    <text evidence="17">The sequence shown here is derived from an EMBL/GenBank/DDBJ whole genome shotgun (WGS) entry which is preliminary data.</text>
</comment>
<keyword evidence="9 15" id="KW-0418">Kinase</keyword>
<keyword evidence="8 15" id="KW-0547">Nucleotide-binding</keyword>
<evidence type="ECO:0000313" key="18">
    <source>
        <dbReference type="Proteomes" id="UP000574133"/>
    </source>
</evidence>
<dbReference type="EC" id="2.7.1.26" evidence="15"/>
<protein>
    <recommendedName>
        <fullName evidence="15">Riboflavin biosynthesis protein</fullName>
    </recommendedName>
    <domain>
        <recommendedName>
            <fullName evidence="15">Riboflavin kinase</fullName>
            <ecNumber evidence="15">2.7.1.26</ecNumber>
        </recommendedName>
        <alternativeName>
            <fullName evidence="15">Flavokinase</fullName>
        </alternativeName>
    </domain>
    <domain>
        <recommendedName>
            <fullName evidence="15">FMN adenylyltransferase</fullName>
            <ecNumber evidence="15">2.7.7.2</ecNumber>
        </recommendedName>
        <alternativeName>
            <fullName evidence="15">FAD pyrophosphorylase</fullName>
        </alternativeName>
        <alternativeName>
            <fullName evidence="15">FAD synthase</fullName>
        </alternativeName>
    </domain>
</protein>
<dbReference type="Pfam" id="PF06574">
    <property type="entry name" value="FAD_syn"/>
    <property type="match status" value="1"/>
</dbReference>
<dbReference type="NCBIfam" id="NF004162">
    <property type="entry name" value="PRK05627.1-5"/>
    <property type="match status" value="1"/>
</dbReference>
<dbReference type="GO" id="GO:0003919">
    <property type="term" value="F:FMN adenylyltransferase activity"/>
    <property type="evidence" value="ECO:0007669"/>
    <property type="project" value="UniProtKB-UniRule"/>
</dbReference>
<dbReference type="InterPro" id="IPR023465">
    <property type="entry name" value="Riboflavin_kinase_dom_sf"/>
</dbReference>
<keyword evidence="7 15" id="KW-0548">Nucleotidyltransferase</keyword>
<comment type="similarity">
    <text evidence="15">Belongs to the ribF family.</text>
</comment>
<comment type="catalytic activity">
    <reaction evidence="14 15">
        <text>FMN + ATP + H(+) = FAD + diphosphate</text>
        <dbReference type="Rhea" id="RHEA:17237"/>
        <dbReference type="ChEBI" id="CHEBI:15378"/>
        <dbReference type="ChEBI" id="CHEBI:30616"/>
        <dbReference type="ChEBI" id="CHEBI:33019"/>
        <dbReference type="ChEBI" id="CHEBI:57692"/>
        <dbReference type="ChEBI" id="CHEBI:58210"/>
        <dbReference type="EC" id="2.7.7.2"/>
    </reaction>
</comment>
<evidence type="ECO:0000256" key="6">
    <source>
        <dbReference type="ARBA" id="ARBA00022679"/>
    </source>
</evidence>
<reference evidence="17 18" key="1">
    <citation type="submission" date="2020-08" db="EMBL/GenBank/DDBJ databases">
        <title>Cohnella phylogeny.</title>
        <authorList>
            <person name="Dunlap C."/>
        </authorList>
    </citation>
    <scope>NUCLEOTIDE SEQUENCE [LARGE SCALE GENOMIC DNA]</scope>
    <source>
        <strain evidence="17 18">DSM 103658</strain>
    </source>
</reference>
<dbReference type="EMBL" id="JACJVN010000019">
    <property type="protein sequence ID" value="MBB6676546.1"/>
    <property type="molecule type" value="Genomic_DNA"/>
</dbReference>
<evidence type="ECO:0000256" key="12">
    <source>
        <dbReference type="ARBA" id="ARBA00023268"/>
    </source>
</evidence>
<evidence type="ECO:0000313" key="17">
    <source>
        <dbReference type="EMBL" id="MBB6676546.1"/>
    </source>
</evidence>
<evidence type="ECO:0000256" key="14">
    <source>
        <dbReference type="ARBA" id="ARBA00049494"/>
    </source>
</evidence>
<dbReference type="RefSeq" id="WP_185177840.1">
    <property type="nucleotide sequence ID" value="NZ_CBCSEP010000013.1"/>
</dbReference>
<comment type="pathway">
    <text evidence="3 15">Cofactor biosynthesis; FMN biosynthesis; FMN from riboflavin (ATP route): step 1/1.</text>
</comment>
<evidence type="ECO:0000256" key="7">
    <source>
        <dbReference type="ARBA" id="ARBA00022695"/>
    </source>
</evidence>
<dbReference type="InterPro" id="IPR014729">
    <property type="entry name" value="Rossmann-like_a/b/a_fold"/>
</dbReference>
<dbReference type="PANTHER" id="PTHR22749">
    <property type="entry name" value="RIBOFLAVIN KINASE/FMN ADENYLYLTRANSFERASE"/>
    <property type="match status" value="1"/>
</dbReference>
<dbReference type="NCBIfam" id="NF004160">
    <property type="entry name" value="PRK05627.1-3"/>
    <property type="match status" value="1"/>
</dbReference>
<gene>
    <name evidence="17" type="ORF">H4Q31_04305</name>
</gene>
<evidence type="ECO:0000256" key="4">
    <source>
        <dbReference type="ARBA" id="ARBA00022630"/>
    </source>
</evidence>
<dbReference type="Pfam" id="PF01687">
    <property type="entry name" value="Flavokinase"/>
    <property type="match status" value="1"/>
</dbReference>
<dbReference type="GO" id="GO:0009398">
    <property type="term" value="P:FMN biosynthetic process"/>
    <property type="evidence" value="ECO:0007669"/>
    <property type="project" value="UniProtKB-UniRule"/>
</dbReference>
<evidence type="ECO:0000256" key="1">
    <source>
        <dbReference type="ARBA" id="ARBA00002121"/>
    </source>
</evidence>
<dbReference type="GO" id="GO:0006747">
    <property type="term" value="P:FAD biosynthetic process"/>
    <property type="evidence" value="ECO:0007669"/>
    <property type="project" value="UniProtKB-UniRule"/>
</dbReference>
<dbReference type="UniPathway" id="UPA00276">
    <property type="reaction ID" value="UER00406"/>
</dbReference>
<dbReference type="NCBIfam" id="TIGR00083">
    <property type="entry name" value="ribF"/>
    <property type="match status" value="1"/>
</dbReference>
<evidence type="ECO:0000256" key="5">
    <source>
        <dbReference type="ARBA" id="ARBA00022643"/>
    </source>
</evidence>
<dbReference type="CDD" id="cd02064">
    <property type="entry name" value="FAD_synthetase_N"/>
    <property type="match status" value="1"/>
</dbReference>
<evidence type="ECO:0000256" key="3">
    <source>
        <dbReference type="ARBA" id="ARBA00005201"/>
    </source>
</evidence>
<dbReference type="UniPathway" id="UPA00277">
    <property type="reaction ID" value="UER00407"/>
</dbReference>
<keyword evidence="10 15" id="KW-0274">FAD</keyword>
<dbReference type="EC" id="2.7.7.2" evidence="15"/>
<dbReference type="InterPro" id="IPR015865">
    <property type="entry name" value="Riboflavin_kinase_bac/euk"/>
</dbReference>
<dbReference type="PANTHER" id="PTHR22749:SF6">
    <property type="entry name" value="RIBOFLAVIN KINASE"/>
    <property type="match status" value="1"/>
</dbReference>
<accession>A0A841T920</accession>
<evidence type="ECO:0000256" key="10">
    <source>
        <dbReference type="ARBA" id="ARBA00022827"/>
    </source>
</evidence>
<dbReference type="InterPro" id="IPR023468">
    <property type="entry name" value="Riboflavin_kinase"/>
</dbReference>
<evidence type="ECO:0000256" key="9">
    <source>
        <dbReference type="ARBA" id="ARBA00022777"/>
    </source>
</evidence>
<dbReference type="Proteomes" id="UP000574133">
    <property type="component" value="Unassembled WGS sequence"/>
</dbReference>
<name>A0A841T920_9BACL</name>
<comment type="pathway">
    <text evidence="2 15">Cofactor biosynthesis; FAD biosynthesis; FAD from FMN: step 1/1.</text>
</comment>
<keyword evidence="6 15" id="KW-0808">Transferase</keyword>
<organism evidence="17 18">
    <name type="scientific">Cohnella lubricantis</name>
    <dbReference type="NCBI Taxonomy" id="2163172"/>
    <lineage>
        <taxon>Bacteria</taxon>
        <taxon>Bacillati</taxon>
        <taxon>Bacillota</taxon>
        <taxon>Bacilli</taxon>
        <taxon>Bacillales</taxon>
        <taxon>Paenibacillaceae</taxon>
        <taxon>Cohnella</taxon>
    </lineage>
</organism>
<dbReference type="GO" id="GO:0008531">
    <property type="term" value="F:riboflavin kinase activity"/>
    <property type="evidence" value="ECO:0007669"/>
    <property type="project" value="UniProtKB-UniRule"/>
</dbReference>
<dbReference type="InterPro" id="IPR015864">
    <property type="entry name" value="FAD_synthase"/>
</dbReference>
<dbReference type="PIRSF" id="PIRSF004491">
    <property type="entry name" value="FAD_Synth"/>
    <property type="match status" value="1"/>
</dbReference>
<evidence type="ECO:0000256" key="8">
    <source>
        <dbReference type="ARBA" id="ARBA00022741"/>
    </source>
</evidence>
<dbReference type="AlphaFoldDB" id="A0A841T920"/>
<dbReference type="SMART" id="SM00904">
    <property type="entry name" value="Flavokinase"/>
    <property type="match status" value="1"/>
</dbReference>
<feature type="domain" description="Riboflavin kinase" evidence="16">
    <location>
        <begin position="191"/>
        <end position="321"/>
    </location>
</feature>
<keyword evidence="5 15" id="KW-0288">FMN</keyword>
<evidence type="ECO:0000256" key="11">
    <source>
        <dbReference type="ARBA" id="ARBA00022840"/>
    </source>
</evidence>
<proteinExistence type="inferred from homology"/>
<dbReference type="Gene3D" id="3.40.50.620">
    <property type="entry name" value="HUPs"/>
    <property type="match status" value="1"/>
</dbReference>
<keyword evidence="4 15" id="KW-0285">Flavoprotein</keyword>
<comment type="catalytic activity">
    <reaction evidence="13 15">
        <text>riboflavin + ATP = FMN + ADP + H(+)</text>
        <dbReference type="Rhea" id="RHEA:14357"/>
        <dbReference type="ChEBI" id="CHEBI:15378"/>
        <dbReference type="ChEBI" id="CHEBI:30616"/>
        <dbReference type="ChEBI" id="CHEBI:57986"/>
        <dbReference type="ChEBI" id="CHEBI:58210"/>
        <dbReference type="ChEBI" id="CHEBI:456216"/>
        <dbReference type="EC" id="2.7.1.26"/>
    </reaction>
</comment>
<dbReference type="Gene3D" id="2.40.30.30">
    <property type="entry name" value="Riboflavin kinase-like"/>
    <property type="match status" value="1"/>
</dbReference>
<sequence length="324" mass="35123">MERFEITYSQAEQSFVIPPGAVRPEGMALAIGFFDGVHLGHAEVIRKAVAAARERSQIPAVLTFDPHPRVVLGQDQYHTVLTPLADKLDLFASLGVEAAFVMKFNKEFSQVPADKFVKELLLTMGAKTAVVGFDFRFGHRGQGDASLLRIAAGGAIDVQVVDPVYREGVKVSSTRIRELLAEGDCEQAAALMNRPYEVTGTVVHGKALGRQLGFPTANLDAAGAYVLPRHGVYAVKVRGAAGDSSEALNGVINVGVRPTVDEDGTVPKLEVHLLNFSGDLYGRSLKVQFRHYLRPEMKFGSLDDLVAQIREDAIAAEEWLNAAK</sequence>
<evidence type="ECO:0000256" key="2">
    <source>
        <dbReference type="ARBA" id="ARBA00004726"/>
    </source>
</evidence>
<dbReference type="SUPFAM" id="SSF82114">
    <property type="entry name" value="Riboflavin kinase-like"/>
    <property type="match status" value="1"/>
</dbReference>
<evidence type="ECO:0000256" key="13">
    <source>
        <dbReference type="ARBA" id="ARBA00047880"/>
    </source>
</evidence>
<evidence type="ECO:0000256" key="15">
    <source>
        <dbReference type="PIRNR" id="PIRNR004491"/>
    </source>
</evidence>
<dbReference type="FunFam" id="2.40.30.30:FF:000003">
    <property type="entry name" value="Riboflavin biosynthesis protein"/>
    <property type="match status" value="1"/>
</dbReference>
<dbReference type="GO" id="GO:0005524">
    <property type="term" value="F:ATP binding"/>
    <property type="evidence" value="ECO:0007669"/>
    <property type="project" value="UniProtKB-UniRule"/>
</dbReference>
<keyword evidence="18" id="KW-1185">Reference proteome</keyword>
<keyword evidence="12" id="KW-0511">Multifunctional enzyme</keyword>
<dbReference type="InterPro" id="IPR002606">
    <property type="entry name" value="Riboflavin_kinase_bac"/>
</dbReference>